<evidence type="ECO:0000256" key="4">
    <source>
        <dbReference type="SAM" id="Coils"/>
    </source>
</evidence>
<dbReference type="PANTHER" id="PTHR32347:SF27">
    <property type="entry name" value="RND EFFLUX PUMP MEMBRANE FUSION PROTEIN BARREL-SANDWICH DOMAIN-CONTAINING PROTEIN"/>
    <property type="match status" value="1"/>
</dbReference>
<name>A0AA96WHU7_9CYAN</name>
<evidence type="ECO:0000259" key="7">
    <source>
        <dbReference type="Pfam" id="PF25954"/>
    </source>
</evidence>
<feature type="domain" description="YbhG-like alpha-helical hairpin" evidence="6">
    <location>
        <begin position="134"/>
        <end position="276"/>
    </location>
</feature>
<gene>
    <name evidence="9" type="ORF">HJG54_28285</name>
</gene>
<comment type="similarity">
    <text evidence="2">Belongs to the membrane fusion protein (MFP) (TC 8.A.1) family.</text>
</comment>
<dbReference type="InterPro" id="IPR058792">
    <property type="entry name" value="Beta-barrel_RND_2"/>
</dbReference>
<dbReference type="Pfam" id="PF25967">
    <property type="entry name" value="RND-MFP_C"/>
    <property type="match status" value="1"/>
</dbReference>
<feature type="domain" description="Multidrug resistance protein MdtA-like C-terminal permuted SH3" evidence="8">
    <location>
        <begin position="392"/>
        <end position="451"/>
    </location>
</feature>
<evidence type="ECO:0000259" key="8">
    <source>
        <dbReference type="Pfam" id="PF25967"/>
    </source>
</evidence>
<dbReference type="RefSeq" id="WP_316432600.1">
    <property type="nucleotide sequence ID" value="NZ_CP053586.1"/>
</dbReference>
<dbReference type="FunFam" id="2.40.30.170:FF:000010">
    <property type="entry name" value="Efflux RND transporter periplasmic adaptor subunit"/>
    <property type="match status" value="1"/>
</dbReference>
<proteinExistence type="inferred from homology"/>
<dbReference type="Gene3D" id="2.40.420.20">
    <property type="match status" value="1"/>
</dbReference>
<dbReference type="EMBL" id="CP053586">
    <property type="protein sequence ID" value="WNZ26332.1"/>
    <property type="molecule type" value="Genomic_DNA"/>
</dbReference>
<dbReference type="InterPro" id="IPR059052">
    <property type="entry name" value="HH_YbhG-like"/>
</dbReference>
<protein>
    <submittedName>
        <fullName evidence="9">Efflux RND transporter periplasmic adaptor subunit</fullName>
    </submittedName>
</protein>
<evidence type="ECO:0000256" key="5">
    <source>
        <dbReference type="SAM" id="MobiDB-lite"/>
    </source>
</evidence>
<dbReference type="InterPro" id="IPR050465">
    <property type="entry name" value="UPF0194_transport"/>
</dbReference>
<feature type="region of interest" description="Disordered" evidence="5">
    <location>
        <begin position="1"/>
        <end position="26"/>
    </location>
</feature>
<reference evidence="9" key="1">
    <citation type="submission" date="2020-05" db="EMBL/GenBank/DDBJ databases">
        <authorList>
            <person name="Zhu T."/>
            <person name="Keshari N."/>
            <person name="Lu X."/>
        </authorList>
    </citation>
    <scope>NUCLEOTIDE SEQUENCE</scope>
    <source>
        <strain evidence="9">NK1-12</strain>
    </source>
</reference>
<dbReference type="InterPro" id="IPR006143">
    <property type="entry name" value="RND_pump_MFP"/>
</dbReference>
<dbReference type="AlphaFoldDB" id="A0AA96WHU7"/>
<organism evidence="9">
    <name type="scientific">Leptolyngbya sp. NK1-12</name>
    <dbReference type="NCBI Taxonomy" id="2547451"/>
    <lineage>
        <taxon>Bacteria</taxon>
        <taxon>Bacillati</taxon>
        <taxon>Cyanobacteriota</taxon>
        <taxon>Cyanophyceae</taxon>
        <taxon>Leptolyngbyales</taxon>
        <taxon>Leptolyngbyaceae</taxon>
        <taxon>Leptolyngbya group</taxon>
        <taxon>Leptolyngbya</taxon>
    </lineage>
</organism>
<comment type="subcellular location">
    <subcellularLocation>
        <location evidence="1">Cell envelope</location>
    </subcellularLocation>
</comment>
<evidence type="ECO:0000256" key="1">
    <source>
        <dbReference type="ARBA" id="ARBA00004196"/>
    </source>
</evidence>
<feature type="coiled-coil region" evidence="4">
    <location>
        <begin position="136"/>
        <end position="189"/>
    </location>
</feature>
<dbReference type="Pfam" id="PF25954">
    <property type="entry name" value="Beta-barrel_RND_2"/>
    <property type="match status" value="1"/>
</dbReference>
<keyword evidence="3 4" id="KW-0175">Coiled coil</keyword>
<accession>A0AA96WHU7</accession>
<dbReference type="GO" id="GO:0016020">
    <property type="term" value="C:membrane"/>
    <property type="evidence" value="ECO:0007669"/>
    <property type="project" value="InterPro"/>
</dbReference>
<evidence type="ECO:0000259" key="6">
    <source>
        <dbReference type="Pfam" id="PF25881"/>
    </source>
</evidence>
<evidence type="ECO:0000313" key="9">
    <source>
        <dbReference type="EMBL" id="WNZ26332.1"/>
    </source>
</evidence>
<sequence>MPDDSTKDVAPSPFSELDHSPRSAEPSHLVPAEFTKLLLGVGLGIAITLAATHWLKPAANRPTLTSVNSASTAATPVTLATVTVAPIQRTLAATGTVVAAEMLAILSPSSGLQIDQVLVEEGDLVMQGQVLAVLDSKVLQAQLREAEAQVQAAAAKLAELQSGSRIEEINRARAEVRSAEAAVARSESDLTLANQRVLRNQTLAREGAIATDRLDEVLNQARSAEAVLSQAKATLQQATQQLSELETGPRPEVLAQAEAQLEANRQRVQTLQAQLEDTQVLAPRSGKIAERLARVGDVASGQLFSLIDNQRLELHLELPETQLAQVRLQQGVQITSDAYPNLRLSGRVQAIDPLIDPKTRMATVEVSLPDSDLLQPGMFLRGAIITSTTPGITLPAAAVLPQPDGSHLVYRLNPDQTVTAQPVEVGELLPNQQIEIKQGLTKNDRVVLKGAAYLKDGDRVEIN</sequence>
<evidence type="ECO:0000256" key="2">
    <source>
        <dbReference type="ARBA" id="ARBA00009477"/>
    </source>
</evidence>
<dbReference type="GO" id="GO:0030313">
    <property type="term" value="C:cell envelope"/>
    <property type="evidence" value="ECO:0007669"/>
    <property type="project" value="UniProtKB-SubCell"/>
</dbReference>
<dbReference type="Gene3D" id="2.40.50.100">
    <property type="match status" value="2"/>
</dbReference>
<feature type="domain" description="CusB-like beta-barrel" evidence="7">
    <location>
        <begin position="315"/>
        <end position="383"/>
    </location>
</feature>
<dbReference type="PANTHER" id="PTHR32347">
    <property type="entry name" value="EFFLUX SYSTEM COMPONENT YKNX-RELATED"/>
    <property type="match status" value="1"/>
</dbReference>
<dbReference type="Pfam" id="PF25881">
    <property type="entry name" value="HH_YBHG"/>
    <property type="match status" value="1"/>
</dbReference>
<dbReference type="InterPro" id="IPR058627">
    <property type="entry name" value="MdtA-like_C"/>
</dbReference>
<evidence type="ECO:0000256" key="3">
    <source>
        <dbReference type="ARBA" id="ARBA00023054"/>
    </source>
</evidence>
<dbReference type="SUPFAM" id="SSF111369">
    <property type="entry name" value="HlyD-like secretion proteins"/>
    <property type="match status" value="2"/>
</dbReference>
<dbReference type="GO" id="GO:0022857">
    <property type="term" value="F:transmembrane transporter activity"/>
    <property type="evidence" value="ECO:0007669"/>
    <property type="project" value="InterPro"/>
</dbReference>
<dbReference type="NCBIfam" id="TIGR01730">
    <property type="entry name" value="RND_mfp"/>
    <property type="match status" value="1"/>
</dbReference>
<feature type="coiled-coil region" evidence="4">
    <location>
        <begin position="214"/>
        <end position="281"/>
    </location>
</feature>
<dbReference type="Gene3D" id="2.40.30.170">
    <property type="match status" value="1"/>
</dbReference>
<dbReference type="Gene3D" id="1.10.287.470">
    <property type="entry name" value="Helix hairpin bin"/>
    <property type="match status" value="3"/>
</dbReference>